<organism evidence="1 2">
    <name type="scientific">Trichocladium antarcticum</name>
    <dbReference type="NCBI Taxonomy" id="1450529"/>
    <lineage>
        <taxon>Eukaryota</taxon>
        <taxon>Fungi</taxon>
        <taxon>Dikarya</taxon>
        <taxon>Ascomycota</taxon>
        <taxon>Pezizomycotina</taxon>
        <taxon>Sordariomycetes</taxon>
        <taxon>Sordariomycetidae</taxon>
        <taxon>Sordariales</taxon>
        <taxon>Chaetomiaceae</taxon>
        <taxon>Trichocladium</taxon>
    </lineage>
</organism>
<evidence type="ECO:0000313" key="2">
    <source>
        <dbReference type="Proteomes" id="UP001304895"/>
    </source>
</evidence>
<reference evidence="1" key="2">
    <citation type="submission" date="2023-05" db="EMBL/GenBank/DDBJ databases">
        <authorList>
            <consortium name="Lawrence Berkeley National Laboratory"/>
            <person name="Steindorff A."/>
            <person name="Hensen N."/>
            <person name="Bonometti L."/>
            <person name="Westerberg I."/>
            <person name="Brannstrom I.O."/>
            <person name="Guillou S."/>
            <person name="Cros-Aarteil S."/>
            <person name="Calhoun S."/>
            <person name="Haridas S."/>
            <person name="Kuo A."/>
            <person name="Mondo S."/>
            <person name="Pangilinan J."/>
            <person name="Riley R."/>
            <person name="Labutti K."/>
            <person name="Andreopoulos B."/>
            <person name="Lipzen A."/>
            <person name="Chen C."/>
            <person name="Yanf M."/>
            <person name="Daum C."/>
            <person name="Ng V."/>
            <person name="Clum A."/>
            <person name="Ohm R."/>
            <person name="Martin F."/>
            <person name="Silar P."/>
            <person name="Natvig D."/>
            <person name="Lalanne C."/>
            <person name="Gautier V."/>
            <person name="Ament-Velasquez S.L."/>
            <person name="Kruys A."/>
            <person name="Hutchinson M.I."/>
            <person name="Powell A.J."/>
            <person name="Barry K."/>
            <person name="Miller A.N."/>
            <person name="Grigoriev I.V."/>
            <person name="Debuchy R."/>
            <person name="Gladieux P."/>
            <person name="Thoren M.H."/>
            <person name="Johannesson H."/>
        </authorList>
    </citation>
    <scope>NUCLEOTIDE SEQUENCE</scope>
    <source>
        <strain evidence="1">CBS 123565</strain>
    </source>
</reference>
<proteinExistence type="predicted"/>
<keyword evidence="2" id="KW-1185">Reference proteome</keyword>
<dbReference type="AlphaFoldDB" id="A0AAN6ZGE2"/>
<gene>
    <name evidence="1" type="ORF">BT67DRAFT_193919</name>
</gene>
<dbReference type="EMBL" id="MU853403">
    <property type="protein sequence ID" value="KAK4136898.1"/>
    <property type="molecule type" value="Genomic_DNA"/>
</dbReference>
<sequence length="152" mass="16873">MVWARPTTLVSCTSSGTLLRAHTHREHRKREVMFQAQGQWGCGRRTAMASADTDVLAAKCLVRKVSRDGTAMAFSSVRDAWMLERRLVETVWWTLCPESGGWHPCTLCQGLAASNAASQDKGPGGLRNSRLKMRENKTTARQEAARFITHSA</sequence>
<accession>A0AAN6ZGE2</accession>
<dbReference type="Proteomes" id="UP001304895">
    <property type="component" value="Unassembled WGS sequence"/>
</dbReference>
<name>A0AAN6ZGE2_9PEZI</name>
<comment type="caution">
    <text evidence="1">The sequence shown here is derived from an EMBL/GenBank/DDBJ whole genome shotgun (WGS) entry which is preliminary data.</text>
</comment>
<protein>
    <submittedName>
        <fullName evidence="1">Uncharacterized protein</fullName>
    </submittedName>
</protein>
<evidence type="ECO:0000313" key="1">
    <source>
        <dbReference type="EMBL" id="KAK4136898.1"/>
    </source>
</evidence>
<reference evidence="1" key="1">
    <citation type="journal article" date="2023" name="Mol. Phylogenet. Evol.">
        <title>Genome-scale phylogeny and comparative genomics of the fungal order Sordariales.</title>
        <authorList>
            <person name="Hensen N."/>
            <person name="Bonometti L."/>
            <person name="Westerberg I."/>
            <person name="Brannstrom I.O."/>
            <person name="Guillou S."/>
            <person name="Cros-Aarteil S."/>
            <person name="Calhoun S."/>
            <person name="Haridas S."/>
            <person name="Kuo A."/>
            <person name="Mondo S."/>
            <person name="Pangilinan J."/>
            <person name="Riley R."/>
            <person name="LaButti K."/>
            <person name="Andreopoulos B."/>
            <person name="Lipzen A."/>
            <person name="Chen C."/>
            <person name="Yan M."/>
            <person name="Daum C."/>
            <person name="Ng V."/>
            <person name="Clum A."/>
            <person name="Steindorff A."/>
            <person name="Ohm R.A."/>
            <person name="Martin F."/>
            <person name="Silar P."/>
            <person name="Natvig D.O."/>
            <person name="Lalanne C."/>
            <person name="Gautier V."/>
            <person name="Ament-Velasquez S.L."/>
            <person name="Kruys A."/>
            <person name="Hutchinson M.I."/>
            <person name="Powell A.J."/>
            <person name="Barry K."/>
            <person name="Miller A.N."/>
            <person name="Grigoriev I.V."/>
            <person name="Debuchy R."/>
            <person name="Gladieux P."/>
            <person name="Hiltunen Thoren M."/>
            <person name="Johannesson H."/>
        </authorList>
    </citation>
    <scope>NUCLEOTIDE SEQUENCE</scope>
    <source>
        <strain evidence="1">CBS 123565</strain>
    </source>
</reference>